<sequence length="40" mass="4683">MLFSNLSSSQLVKLITDINRNIQNKCFVFILLYFRANIGF</sequence>
<accession>B3C7R7</accession>
<dbReference type="AlphaFoldDB" id="B3C7R7"/>
<evidence type="ECO:0000313" key="2">
    <source>
        <dbReference type="Proteomes" id="UP000004596"/>
    </source>
</evidence>
<reference evidence="1 2" key="2">
    <citation type="submission" date="2008-04" db="EMBL/GenBank/DDBJ databases">
        <authorList>
            <person name="Fulton L."/>
            <person name="Clifton S."/>
            <person name="Fulton B."/>
            <person name="Xu J."/>
            <person name="Minx P."/>
            <person name="Pepin K.H."/>
            <person name="Johnson M."/>
            <person name="Thiruvilangam P."/>
            <person name="Bhonagiri V."/>
            <person name="Nash W.E."/>
            <person name="Mardis E.R."/>
            <person name="Wilson R.K."/>
        </authorList>
    </citation>
    <scope>NUCLEOTIDE SEQUENCE [LARGE SCALE GENOMIC DNA]</scope>
    <source>
        <strain evidence="1 2">DSM 17393</strain>
    </source>
</reference>
<evidence type="ECO:0000313" key="1">
    <source>
        <dbReference type="EMBL" id="EDV06522.1"/>
    </source>
</evidence>
<name>B3C7R7_9BACE</name>
<dbReference type="EMBL" id="ABJL02000007">
    <property type="protein sequence ID" value="EDV06522.1"/>
    <property type="molecule type" value="Genomic_DNA"/>
</dbReference>
<reference evidence="1 2" key="1">
    <citation type="submission" date="2008-04" db="EMBL/GenBank/DDBJ databases">
        <title>Draft genome sequence of Bacteroides intestinalis (DSM 17393).</title>
        <authorList>
            <person name="Sudarsanam P."/>
            <person name="Ley R."/>
            <person name="Guruge J."/>
            <person name="Turnbaugh P.J."/>
            <person name="Mahowald M."/>
            <person name="Liep D."/>
            <person name="Gordon J."/>
        </authorList>
    </citation>
    <scope>NUCLEOTIDE SEQUENCE [LARGE SCALE GENOMIC DNA]</scope>
    <source>
        <strain evidence="1 2">DSM 17393</strain>
    </source>
</reference>
<proteinExistence type="predicted"/>
<gene>
    <name evidence="1" type="ORF">BACINT_01608</name>
</gene>
<organism evidence="1 2">
    <name type="scientific">Bacteroides intestinalis DSM 17393</name>
    <dbReference type="NCBI Taxonomy" id="471870"/>
    <lineage>
        <taxon>Bacteria</taxon>
        <taxon>Pseudomonadati</taxon>
        <taxon>Bacteroidota</taxon>
        <taxon>Bacteroidia</taxon>
        <taxon>Bacteroidales</taxon>
        <taxon>Bacteroidaceae</taxon>
        <taxon>Bacteroides</taxon>
    </lineage>
</organism>
<protein>
    <submittedName>
        <fullName evidence="1">Uncharacterized protein</fullName>
    </submittedName>
</protein>
<comment type="caution">
    <text evidence="1">The sequence shown here is derived from an EMBL/GenBank/DDBJ whole genome shotgun (WGS) entry which is preliminary data.</text>
</comment>
<dbReference type="Proteomes" id="UP000004596">
    <property type="component" value="Unassembled WGS sequence"/>
</dbReference>